<accession>A0AAU9NCD5</accession>
<evidence type="ECO:0000259" key="2">
    <source>
        <dbReference type="Pfam" id="PF14303"/>
    </source>
</evidence>
<dbReference type="Pfam" id="PF14303">
    <property type="entry name" value="NAM-associated"/>
    <property type="match status" value="1"/>
</dbReference>
<dbReference type="InterPro" id="IPR029466">
    <property type="entry name" value="NAM-associated_C"/>
</dbReference>
<reference evidence="3 4" key="1">
    <citation type="submission" date="2022-01" db="EMBL/GenBank/DDBJ databases">
        <authorList>
            <person name="Xiong W."/>
            <person name="Schranz E."/>
        </authorList>
    </citation>
    <scope>NUCLEOTIDE SEQUENCE [LARGE SCALE GENOMIC DNA]</scope>
</reference>
<dbReference type="Proteomes" id="UP001157418">
    <property type="component" value="Unassembled WGS sequence"/>
</dbReference>
<feature type="region of interest" description="Disordered" evidence="1">
    <location>
        <begin position="60"/>
        <end position="112"/>
    </location>
</feature>
<dbReference type="PANTHER" id="PTHR45023:SF4">
    <property type="entry name" value="GLYCINE-RICH PROTEIN-RELATED"/>
    <property type="match status" value="1"/>
</dbReference>
<gene>
    <name evidence="3" type="ORF">LVIROSA_LOCUS21432</name>
</gene>
<dbReference type="AlphaFoldDB" id="A0AAU9NCD5"/>
<dbReference type="PANTHER" id="PTHR45023">
    <property type="match status" value="1"/>
</dbReference>
<keyword evidence="4" id="KW-1185">Reference proteome</keyword>
<feature type="domain" description="No apical meristem-associated C-terminal" evidence="2">
    <location>
        <begin position="3"/>
        <end position="92"/>
    </location>
</feature>
<sequence>MLKPFKFIHVWEVVKKSIMWKELVTYEDVINPPKRSRTSSYSSSQQISSYGHICVDINDDNDDIEEIHSPPRPMGKDKEKARAKQKEKETSSNYSVGTEQSIRLEEMMAQMT</sequence>
<evidence type="ECO:0000313" key="4">
    <source>
        <dbReference type="Proteomes" id="UP001157418"/>
    </source>
</evidence>
<evidence type="ECO:0000256" key="1">
    <source>
        <dbReference type="SAM" id="MobiDB-lite"/>
    </source>
</evidence>
<proteinExistence type="predicted"/>
<dbReference type="EMBL" id="CAKMRJ010004114">
    <property type="protein sequence ID" value="CAH1434959.1"/>
    <property type="molecule type" value="Genomic_DNA"/>
</dbReference>
<organism evidence="3 4">
    <name type="scientific">Lactuca virosa</name>
    <dbReference type="NCBI Taxonomy" id="75947"/>
    <lineage>
        <taxon>Eukaryota</taxon>
        <taxon>Viridiplantae</taxon>
        <taxon>Streptophyta</taxon>
        <taxon>Embryophyta</taxon>
        <taxon>Tracheophyta</taxon>
        <taxon>Spermatophyta</taxon>
        <taxon>Magnoliopsida</taxon>
        <taxon>eudicotyledons</taxon>
        <taxon>Gunneridae</taxon>
        <taxon>Pentapetalae</taxon>
        <taxon>asterids</taxon>
        <taxon>campanulids</taxon>
        <taxon>Asterales</taxon>
        <taxon>Asteraceae</taxon>
        <taxon>Cichorioideae</taxon>
        <taxon>Cichorieae</taxon>
        <taxon>Lactucinae</taxon>
        <taxon>Lactuca</taxon>
    </lineage>
</organism>
<evidence type="ECO:0000313" key="3">
    <source>
        <dbReference type="EMBL" id="CAH1434959.1"/>
    </source>
</evidence>
<name>A0AAU9NCD5_9ASTR</name>
<feature type="compositionally biased region" description="Basic and acidic residues" evidence="1">
    <location>
        <begin position="66"/>
        <end position="90"/>
    </location>
</feature>
<protein>
    <recommendedName>
        <fullName evidence="2">No apical meristem-associated C-terminal domain-containing protein</fullName>
    </recommendedName>
</protein>
<comment type="caution">
    <text evidence="3">The sequence shown here is derived from an EMBL/GenBank/DDBJ whole genome shotgun (WGS) entry which is preliminary data.</text>
</comment>
<feature type="compositionally biased region" description="Polar residues" evidence="1">
    <location>
        <begin position="91"/>
        <end position="101"/>
    </location>
</feature>